<dbReference type="PANTHER" id="PTHR13743:SF123">
    <property type="entry name" value="PROTEIN FAN"/>
    <property type="match status" value="1"/>
</dbReference>
<reference evidence="3" key="2">
    <citation type="submission" date="2010-04" db="EMBL/GenBank/DDBJ databases">
        <authorList>
            <person name="Buell R."/>
            <person name="Hamilton J."/>
            <person name="Hostetler J."/>
        </authorList>
    </citation>
    <scope>NUCLEOTIDE SEQUENCE [LARGE SCALE GENOMIC DNA]</scope>
    <source>
        <strain evidence="3">DAOM:BR144</strain>
    </source>
</reference>
<feature type="region of interest" description="Disordered" evidence="1">
    <location>
        <begin position="788"/>
        <end position="812"/>
    </location>
</feature>
<dbReference type="AlphaFoldDB" id="K3W8J7"/>
<feature type="region of interest" description="Disordered" evidence="1">
    <location>
        <begin position="117"/>
        <end position="146"/>
    </location>
</feature>
<dbReference type="EnsemblProtists" id="PYU1_T001288">
    <property type="protein sequence ID" value="PYU1_T001288"/>
    <property type="gene ID" value="PYU1_G001288"/>
</dbReference>
<feature type="region of interest" description="Disordered" evidence="1">
    <location>
        <begin position="1"/>
        <end position="53"/>
    </location>
</feature>
<evidence type="ECO:0008006" key="4">
    <source>
        <dbReference type="Google" id="ProtNLM"/>
    </source>
</evidence>
<name>K3W8J7_GLOUD</name>
<evidence type="ECO:0000313" key="2">
    <source>
        <dbReference type="EnsemblProtists" id="PYU1_T001288"/>
    </source>
</evidence>
<protein>
    <recommendedName>
        <fullName evidence="4">DUF4704 domain-containing protein</fullName>
    </recommendedName>
</protein>
<dbReference type="eggNOG" id="ENOG502QRZK">
    <property type="taxonomic scope" value="Eukaryota"/>
</dbReference>
<feature type="compositionally biased region" description="Basic and acidic residues" evidence="1">
    <location>
        <begin position="135"/>
        <end position="146"/>
    </location>
</feature>
<evidence type="ECO:0000256" key="1">
    <source>
        <dbReference type="SAM" id="MobiDB-lite"/>
    </source>
</evidence>
<reference evidence="3" key="1">
    <citation type="journal article" date="2010" name="Genome Biol.">
        <title>Genome sequence of the necrotrophic plant pathogen Pythium ultimum reveals original pathogenicity mechanisms and effector repertoire.</title>
        <authorList>
            <person name="Levesque C.A."/>
            <person name="Brouwer H."/>
            <person name="Cano L."/>
            <person name="Hamilton J.P."/>
            <person name="Holt C."/>
            <person name="Huitema E."/>
            <person name="Raffaele S."/>
            <person name="Robideau G.P."/>
            <person name="Thines M."/>
            <person name="Win J."/>
            <person name="Zerillo M.M."/>
            <person name="Beakes G.W."/>
            <person name="Boore J.L."/>
            <person name="Busam D."/>
            <person name="Dumas B."/>
            <person name="Ferriera S."/>
            <person name="Fuerstenberg S.I."/>
            <person name="Gachon C.M."/>
            <person name="Gaulin E."/>
            <person name="Govers F."/>
            <person name="Grenville-Briggs L."/>
            <person name="Horner N."/>
            <person name="Hostetler J."/>
            <person name="Jiang R.H."/>
            <person name="Johnson J."/>
            <person name="Krajaejun T."/>
            <person name="Lin H."/>
            <person name="Meijer H.J."/>
            <person name="Moore B."/>
            <person name="Morris P."/>
            <person name="Phuntmart V."/>
            <person name="Puiu D."/>
            <person name="Shetty J."/>
            <person name="Stajich J.E."/>
            <person name="Tripathy S."/>
            <person name="Wawra S."/>
            <person name="van West P."/>
            <person name="Whitty B.R."/>
            <person name="Coutinho P.M."/>
            <person name="Henrissat B."/>
            <person name="Martin F."/>
            <person name="Thomas P.D."/>
            <person name="Tyler B.M."/>
            <person name="De Vries R.P."/>
            <person name="Kamoun S."/>
            <person name="Yandell M."/>
            <person name="Tisserat N."/>
            <person name="Buell C.R."/>
        </authorList>
    </citation>
    <scope>NUCLEOTIDE SEQUENCE</scope>
    <source>
        <strain evidence="3">DAOM:BR144</strain>
    </source>
</reference>
<proteinExistence type="predicted"/>
<accession>K3W8J7</accession>
<keyword evidence="3" id="KW-1185">Reference proteome</keyword>
<dbReference type="VEuPathDB" id="FungiDB:PYU1_G001288"/>
<organism evidence="2 3">
    <name type="scientific">Globisporangium ultimum (strain ATCC 200006 / CBS 805.95 / DAOM BR144)</name>
    <name type="common">Pythium ultimum</name>
    <dbReference type="NCBI Taxonomy" id="431595"/>
    <lineage>
        <taxon>Eukaryota</taxon>
        <taxon>Sar</taxon>
        <taxon>Stramenopiles</taxon>
        <taxon>Oomycota</taxon>
        <taxon>Peronosporomycetes</taxon>
        <taxon>Pythiales</taxon>
        <taxon>Pythiaceae</taxon>
        <taxon>Globisporangium</taxon>
    </lineage>
</organism>
<dbReference type="InParanoid" id="K3W8J7"/>
<feature type="compositionally biased region" description="Basic and acidic residues" evidence="1">
    <location>
        <begin position="39"/>
        <end position="53"/>
    </location>
</feature>
<dbReference type="InterPro" id="IPR050865">
    <property type="entry name" value="BEACH_Domain"/>
</dbReference>
<evidence type="ECO:0000313" key="3">
    <source>
        <dbReference type="Proteomes" id="UP000019132"/>
    </source>
</evidence>
<feature type="compositionally biased region" description="Polar residues" evidence="1">
    <location>
        <begin position="1"/>
        <end position="16"/>
    </location>
</feature>
<reference evidence="2" key="3">
    <citation type="submission" date="2015-02" db="UniProtKB">
        <authorList>
            <consortium name="EnsemblProtists"/>
        </authorList>
    </citation>
    <scope>IDENTIFICATION</scope>
    <source>
        <strain evidence="2">DAOM BR144</strain>
    </source>
</reference>
<feature type="compositionally biased region" description="Basic and acidic residues" evidence="1">
    <location>
        <begin position="788"/>
        <end position="802"/>
    </location>
</feature>
<dbReference type="PANTHER" id="PTHR13743">
    <property type="entry name" value="BEIGE/BEACH-RELATED"/>
    <property type="match status" value="1"/>
</dbReference>
<dbReference type="HOGENOM" id="CLU_314627_0_0_1"/>
<sequence length="973" mass="108209">MSSSSLGASVPQQTVGDDSGGLGEAEYTSAGSRLQPEASGHRVEAKERVHDADTEKIDHVDDVEKEPFALARALVHESMLICFAADAIPIQERERMLRSIQRIMRVFAQRLLEDADPAASQSSESELHTQAYDTGTERTRHEDDSRMLPTACVAPPRAYFSFYGDGQMHLPIVNWGSFRGAATDDDLHAKFNLFRFVNGSGTLGVEASIEFDKDGPNDGRQSVLLNISSSNPSVTKKQQSSAASILSAPASTPPSLPEWKHTQHRIYLVPRQWHLLVVSHSLHYVKKSKVTCYVDTKRQFHEELAYPSGLVTASKCTIGGGRNTAVKLASATMYQEELSSEMIGLLYAQGPMISSFNRWATAPPNQLANHVFGDFHGVTVASSPLSVPYSDLFSAYCKLQVVFCFTAHDVANEDYSGLGVEWLSEGNVADNAAKWVTMENTTGASAEIQQRNARLGKNVQKVVFPDSHAALYRVLGVVGMPVLLHYILTGYENICKSSDTSKSSSSRSESEVGAAYVNLGNIVENVLVDFMWIVKGMLLNHVNNQQELLQNYVFHELCHVLVKHEVRVRGIWTPQSLLVCVDMVKSMHKMLPPRRKESLNINHPLQESIWVTNPLFATGIRAVLMDYRLWSTAEFKLQSIYNRKLYELVCDYPRLFNDMQTVSKVLEVLRQFYTSSEVADTKTQSAKPKENQEKNDEWKQECVNTLVEVMEVCLTNQSVSVHEVIEDELQETTFARPTNANIAQVGGSSTNAPSSTSTTSSSFAIPRRQGGVFSISLENIVWSDQCDGADKNPRRHDSKEHLFPASSSMAPPSSVQVRFSLVRNIRAIVRFLMANQDPVVCCSILLMLRRLAVSYLDVRFALISSTILDCLLFLMHRSESAGEVASLHSSDAEVVSVRMACIPLFIDLVDWLESAEGRTVWCGLEEHLRMIMSGEGTFSIGFLELMTEFYFNPPWLLGVQQSIIMNDPSKKSS</sequence>
<dbReference type="EMBL" id="GL376626">
    <property type="status" value="NOT_ANNOTATED_CDS"/>
    <property type="molecule type" value="Genomic_DNA"/>
</dbReference>
<dbReference type="Proteomes" id="UP000019132">
    <property type="component" value="Unassembled WGS sequence"/>
</dbReference>
<dbReference type="OMA" id="HEELAYP"/>
<dbReference type="STRING" id="431595.K3W8J7"/>